<organism evidence="3 4">
    <name type="scientific">Terrabacter lapilli</name>
    <dbReference type="NCBI Taxonomy" id="436231"/>
    <lineage>
        <taxon>Bacteria</taxon>
        <taxon>Bacillati</taxon>
        <taxon>Actinomycetota</taxon>
        <taxon>Actinomycetes</taxon>
        <taxon>Micrococcales</taxon>
        <taxon>Intrasporangiaceae</taxon>
        <taxon>Terrabacter</taxon>
    </lineage>
</organism>
<dbReference type="Proteomes" id="UP001500013">
    <property type="component" value="Unassembled WGS sequence"/>
</dbReference>
<protein>
    <recommendedName>
        <fullName evidence="2">Band 7 domain-containing protein</fullName>
    </recommendedName>
</protein>
<dbReference type="Pfam" id="PF01145">
    <property type="entry name" value="Band_7"/>
    <property type="match status" value="1"/>
</dbReference>
<dbReference type="SMART" id="SM00244">
    <property type="entry name" value="PHB"/>
    <property type="match status" value="1"/>
</dbReference>
<evidence type="ECO:0000313" key="4">
    <source>
        <dbReference type="Proteomes" id="UP001500013"/>
    </source>
</evidence>
<dbReference type="InterPro" id="IPR001972">
    <property type="entry name" value="Stomatin_HflK_fam"/>
</dbReference>
<dbReference type="EMBL" id="BAAAPU010000007">
    <property type="protein sequence ID" value="GAA1980804.1"/>
    <property type="molecule type" value="Genomic_DNA"/>
</dbReference>
<dbReference type="PANTHER" id="PTHR10264">
    <property type="entry name" value="BAND 7 PROTEIN-RELATED"/>
    <property type="match status" value="1"/>
</dbReference>
<dbReference type="InterPro" id="IPR001107">
    <property type="entry name" value="Band_7"/>
</dbReference>
<comment type="similarity">
    <text evidence="1">Belongs to the band 7/mec-2 family.</text>
</comment>
<proteinExistence type="inferred from homology"/>
<dbReference type="InterPro" id="IPR036013">
    <property type="entry name" value="Band_7/SPFH_dom_sf"/>
</dbReference>
<evidence type="ECO:0000256" key="1">
    <source>
        <dbReference type="ARBA" id="ARBA00008164"/>
    </source>
</evidence>
<dbReference type="RefSeq" id="WP_344061997.1">
    <property type="nucleotide sequence ID" value="NZ_BAAAPU010000007.1"/>
</dbReference>
<name>A0ABN2S668_9MICO</name>
<dbReference type="PRINTS" id="PR00721">
    <property type="entry name" value="STOMATIN"/>
</dbReference>
<gene>
    <name evidence="3" type="ORF">GCM10009817_22280</name>
</gene>
<keyword evidence="4" id="KW-1185">Reference proteome</keyword>
<evidence type="ECO:0000259" key="2">
    <source>
        <dbReference type="SMART" id="SM00244"/>
    </source>
</evidence>
<accession>A0ABN2S668</accession>
<dbReference type="SUPFAM" id="SSF117892">
    <property type="entry name" value="Band 7/SPFH domain"/>
    <property type="match status" value="1"/>
</dbReference>
<evidence type="ECO:0000313" key="3">
    <source>
        <dbReference type="EMBL" id="GAA1980804.1"/>
    </source>
</evidence>
<dbReference type="Gene3D" id="3.30.479.30">
    <property type="entry name" value="Band 7 domain"/>
    <property type="match status" value="1"/>
</dbReference>
<comment type="caution">
    <text evidence="3">The sequence shown here is derived from an EMBL/GenBank/DDBJ whole genome shotgun (WGS) entry which is preliminary data.</text>
</comment>
<sequence length="227" mass="24233">MSLLHFTIQPRHCALRYLHGSFEQVLPAGRHRRRLGQRLVVVDLRERLTQVAPQEVLTSDGVSVRVSAVVRWSIADPVAFAEVSEDPTATTYLAAQVALRDALATLTADDLVSRGRSLPMAAITAATAEVARRVGAEVAEVVVKDVIVPVELRAAAAELATARRRGEAQLEAARAETAALRSLANGAKLLDAHPALARLRLVQSAPPGTRIVLGVADTLPIGQDDVD</sequence>
<dbReference type="PANTHER" id="PTHR10264:SF83">
    <property type="entry name" value="BLL5629 PROTEIN"/>
    <property type="match status" value="1"/>
</dbReference>
<dbReference type="InterPro" id="IPR043202">
    <property type="entry name" value="Band-7_stomatin-like"/>
</dbReference>
<reference evidence="3 4" key="1">
    <citation type="journal article" date="2019" name="Int. J. Syst. Evol. Microbiol.">
        <title>The Global Catalogue of Microorganisms (GCM) 10K type strain sequencing project: providing services to taxonomists for standard genome sequencing and annotation.</title>
        <authorList>
            <consortium name="The Broad Institute Genomics Platform"/>
            <consortium name="The Broad Institute Genome Sequencing Center for Infectious Disease"/>
            <person name="Wu L."/>
            <person name="Ma J."/>
        </authorList>
    </citation>
    <scope>NUCLEOTIDE SEQUENCE [LARGE SCALE GENOMIC DNA]</scope>
    <source>
        <strain evidence="3 4">JCM 15628</strain>
    </source>
</reference>
<feature type="domain" description="Band 7" evidence="2">
    <location>
        <begin position="3"/>
        <end position="160"/>
    </location>
</feature>